<dbReference type="Pfam" id="PF13407">
    <property type="entry name" value="Peripla_BP_4"/>
    <property type="match status" value="1"/>
</dbReference>
<evidence type="ECO:0000313" key="9">
    <source>
        <dbReference type="Proteomes" id="UP000627781"/>
    </source>
</evidence>
<dbReference type="PANTHER" id="PTHR46847">
    <property type="entry name" value="D-ALLOSE-BINDING PERIPLASMIC PROTEIN-RELATED"/>
    <property type="match status" value="1"/>
</dbReference>
<organism evidence="8 9">
    <name type="scientific">Clostridium cibarium</name>
    <dbReference type="NCBI Taxonomy" id="2762247"/>
    <lineage>
        <taxon>Bacteria</taxon>
        <taxon>Bacillati</taxon>
        <taxon>Bacillota</taxon>
        <taxon>Clostridia</taxon>
        <taxon>Eubacteriales</taxon>
        <taxon>Clostridiaceae</taxon>
        <taxon>Clostridium</taxon>
    </lineage>
</organism>
<evidence type="ECO:0000256" key="2">
    <source>
        <dbReference type="ARBA" id="ARBA00007639"/>
    </source>
</evidence>
<evidence type="ECO:0000256" key="5">
    <source>
        <dbReference type="ARBA" id="ARBA00034323"/>
    </source>
</evidence>
<keyword evidence="3" id="KW-0479">Metal-binding</keyword>
<keyword evidence="9" id="KW-1185">Reference proteome</keyword>
<comment type="similarity">
    <text evidence="2">Belongs to the bacterial solute-binding protein 2 family.</text>
</comment>
<dbReference type="Proteomes" id="UP000627781">
    <property type="component" value="Unassembled WGS sequence"/>
</dbReference>
<comment type="subunit">
    <text evidence="5">The ABC transporter complex is composed of one ATP-binding protein (MglA), two transmembrane proteins (MglC) and a solute-binding protein (MglB).</text>
</comment>
<comment type="subcellular location">
    <subcellularLocation>
        <location evidence="1">Cell envelope</location>
    </subcellularLocation>
</comment>
<reference evidence="8 9" key="1">
    <citation type="submission" date="2020-08" db="EMBL/GenBank/DDBJ databases">
        <title>A Genomic Blueprint of the Chicken Gut Microbiome.</title>
        <authorList>
            <person name="Gilroy R."/>
            <person name="Ravi A."/>
            <person name="Getino M."/>
            <person name="Pursley I."/>
            <person name="Horton D.L."/>
            <person name="Alikhan N.-F."/>
            <person name="Baker D."/>
            <person name="Gharbi K."/>
            <person name="Hall N."/>
            <person name="Watson M."/>
            <person name="Adriaenssens E.M."/>
            <person name="Foster-Nyarko E."/>
            <person name="Jarju S."/>
            <person name="Secka A."/>
            <person name="Antonio M."/>
            <person name="Oren A."/>
            <person name="Chaudhuri R."/>
            <person name="La Ragione R.M."/>
            <person name="Hildebrand F."/>
            <person name="Pallen M.J."/>
        </authorList>
    </citation>
    <scope>NUCLEOTIDE SEQUENCE [LARGE SCALE GENOMIC DNA]</scope>
    <source>
        <strain evidence="8 9">Sa3CVN1</strain>
    </source>
</reference>
<dbReference type="PANTHER" id="PTHR46847:SF1">
    <property type="entry name" value="D-ALLOSE-BINDING PERIPLASMIC PROTEIN-RELATED"/>
    <property type="match status" value="1"/>
</dbReference>
<dbReference type="RefSeq" id="WP_191768769.1">
    <property type="nucleotide sequence ID" value="NZ_JACSRA010000016.1"/>
</dbReference>
<feature type="domain" description="Periplasmic binding protein" evidence="7">
    <location>
        <begin position="31"/>
        <end position="309"/>
    </location>
</feature>
<dbReference type="EMBL" id="JACSRA010000016">
    <property type="protein sequence ID" value="MBD7911867.1"/>
    <property type="molecule type" value="Genomic_DNA"/>
</dbReference>
<dbReference type="InterPro" id="IPR044085">
    <property type="entry name" value="MglB-like_PBP1"/>
</dbReference>
<evidence type="ECO:0000256" key="3">
    <source>
        <dbReference type="ARBA" id="ARBA00022723"/>
    </source>
</evidence>
<evidence type="ECO:0000313" key="8">
    <source>
        <dbReference type="EMBL" id="MBD7911867.1"/>
    </source>
</evidence>
<evidence type="ECO:0000256" key="4">
    <source>
        <dbReference type="ARBA" id="ARBA00022729"/>
    </source>
</evidence>
<gene>
    <name evidence="8" type="ORF">H9661_10900</name>
</gene>
<name>A0ABR8PUM5_9CLOT</name>
<dbReference type="InterPro" id="IPR025997">
    <property type="entry name" value="SBP_2_dom"/>
</dbReference>
<evidence type="ECO:0000256" key="1">
    <source>
        <dbReference type="ARBA" id="ARBA00004196"/>
    </source>
</evidence>
<evidence type="ECO:0000256" key="6">
    <source>
        <dbReference type="ARBA" id="ARBA00034344"/>
    </source>
</evidence>
<dbReference type="Gene3D" id="3.40.50.2300">
    <property type="match status" value="2"/>
</dbReference>
<dbReference type="SUPFAM" id="SSF53822">
    <property type="entry name" value="Periplasmic binding protein-like I"/>
    <property type="match status" value="1"/>
</dbReference>
<comment type="caution">
    <text evidence="8">The sequence shown here is derived from an EMBL/GenBank/DDBJ whole genome shotgun (WGS) entry which is preliminary data.</text>
</comment>
<accession>A0ABR8PUM5</accession>
<keyword evidence="4" id="KW-0732">Signal</keyword>
<dbReference type="CDD" id="cd01539">
    <property type="entry name" value="PBP1_GGBP"/>
    <property type="match status" value="1"/>
</dbReference>
<protein>
    <recommendedName>
        <fullName evidence="6">D-galactose/methyl-galactoside binding periplasmic protein MglB</fullName>
    </recommendedName>
</protein>
<dbReference type="InterPro" id="IPR028082">
    <property type="entry name" value="Peripla_BP_I"/>
</dbReference>
<sequence length="339" mass="38491">MTWTSNWLTLQKTCVKMKLGKSKLRINPCKVAVIVYDINGLFICEVVNNLKNIQKETEGKVEFQFFSSNEKQDTQNKILDKILQNENFKLLLVELVDLNASQEVINKVKQHNIPIVLFSREPPNKNPIKSYYKAIFVGTVLEQAGILEGEILIDEWNKKKSIIDKNKDNIMQYIMFKGQKDNLEAIARAKYSVLTIKNSGINIMELDLAYSDWNNKEEAKKLMELLFLRFGNKIEAIISTNDTMAIGAIEILQRLGYNNGNKERTIPIVGVDAVPEARELVKKGFMTGTIIQDAHAMAEAIYITGMNLALNKNPLDGTTYKFDDSGVTIRIPYSNYVPS</sequence>
<proteinExistence type="inferred from homology"/>
<evidence type="ECO:0000259" key="7">
    <source>
        <dbReference type="Pfam" id="PF13407"/>
    </source>
</evidence>